<dbReference type="HOGENOM" id="CLU_1007065_0_0_10"/>
<dbReference type="EMBL" id="AFBN01000005">
    <property type="protein sequence ID" value="EGF59690.1"/>
    <property type="molecule type" value="Genomic_DNA"/>
</dbReference>
<name>F3PNF1_9BACE</name>
<dbReference type="AlphaFoldDB" id="F3PNF1"/>
<sequence>MSDIYGLVYDEIYIAIQASIVTEVQCFQGFSGRYKRIVTVVQTHQDIVGTVGMKQTGNIYYKWRITTGMLCQMFAVHPYISQMHGSLKLQPKLLVDILLVNTELLAIIAHALPLMQHDKRLDERRVGQAHTLPLPAGKQCKFISQRIGRHSQPFTLLTHVFYIVLRAPVRALVLDFNLSLCSIQPLEFPGGIYILLLCSDGKTQQKQAQGRGYFQIHIIFLFKYYIKYSNCFNSLKIRLNKKAAISFKVVFQKDSFYTLHLKQGITLLLEQTFKYV</sequence>
<dbReference type="STRING" id="763034.HMPREF9446_00237"/>
<evidence type="ECO:0000313" key="2">
    <source>
        <dbReference type="Proteomes" id="UP000003416"/>
    </source>
</evidence>
<evidence type="ECO:0000313" key="1">
    <source>
        <dbReference type="EMBL" id="EGF59690.1"/>
    </source>
</evidence>
<protein>
    <submittedName>
        <fullName evidence="1">Uncharacterized protein</fullName>
    </submittedName>
</protein>
<proteinExistence type="predicted"/>
<organism evidence="1 2">
    <name type="scientific">Bacteroides fluxus YIT 12057</name>
    <dbReference type="NCBI Taxonomy" id="763034"/>
    <lineage>
        <taxon>Bacteria</taxon>
        <taxon>Pseudomonadati</taxon>
        <taxon>Bacteroidota</taxon>
        <taxon>Bacteroidia</taxon>
        <taxon>Bacteroidales</taxon>
        <taxon>Bacteroidaceae</taxon>
        <taxon>Bacteroides</taxon>
    </lineage>
</organism>
<comment type="caution">
    <text evidence="1">The sequence shown here is derived from an EMBL/GenBank/DDBJ whole genome shotgun (WGS) entry which is preliminary data.</text>
</comment>
<dbReference type="Proteomes" id="UP000003416">
    <property type="component" value="Unassembled WGS sequence"/>
</dbReference>
<accession>F3PNF1</accession>
<reference evidence="1 2" key="1">
    <citation type="submission" date="2011-02" db="EMBL/GenBank/DDBJ databases">
        <authorList>
            <person name="Weinstock G."/>
            <person name="Sodergren E."/>
            <person name="Clifton S."/>
            <person name="Fulton L."/>
            <person name="Fulton B."/>
            <person name="Courtney L."/>
            <person name="Fronick C."/>
            <person name="Harrison M."/>
            <person name="Strong C."/>
            <person name="Farmer C."/>
            <person name="Delahaunty K."/>
            <person name="Markovic C."/>
            <person name="Hall O."/>
            <person name="Minx P."/>
            <person name="Tomlinson C."/>
            <person name="Mitreva M."/>
            <person name="Hou S."/>
            <person name="Chen J."/>
            <person name="Wollam A."/>
            <person name="Pepin K.H."/>
            <person name="Johnson M."/>
            <person name="Bhonagiri V."/>
            <person name="Zhang X."/>
            <person name="Suruliraj S."/>
            <person name="Warren W."/>
            <person name="Chinwalla A."/>
            <person name="Mardis E.R."/>
            <person name="Wilson R.K."/>
        </authorList>
    </citation>
    <scope>NUCLEOTIDE SEQUENCE [LARGE SCALE GENOMIC DNA]</scope>
    <source>
        <strain evidence="1 2">YIT 12057</strain>
    </source>
</reference>
<gene>
    <name evidence="1" type="ORF">HMPREF9446_00237</name>
</gene>
<keyword evidence="2" id="KW-1185">Reference proteome</keyword>